<proteinExistence type="predicted"/>
<keyword evidence="3" id="KW-0238">DNA-binding</keyword>
<keyword evidence="5" id="KW-0804">Transcription</keyword>
<dbReference type="AlphaFoldDB" id="A0A3P9A886"/>
<keyword evidence="2" id="KW-0805">Transcription regulation</keyword>
<dbReference type="InterPro" id="IPR050142">
    <property type="entry name" value="MADS-box/MEF2_TF"/>
</dbReference>
<dbReference type="Ensembl" id="ENSELUT00000026001.3">
    <property type="protein sequence ID" value="ENSELUP00000036935.2"/>
    <property type="gene ID" value="ENSELUG00000016439.3"/>
</dbReference>
<name>A0A3P9A886_ESOLU</name>
<dbReference type="GO" id="GO:0000977">
    <property type="term" value="F:RNA polymerase II transcription regulatory region sequence-specific DNA binding"/>
    <property type="evidence" value="ECO:0007669"/>
    <property type="project" value="InterPro"/>
</dbReference>
<protein>
    <recommendedName>
        <fullName evidence="8">MADS-box domain-containing protein</fullName>
    </recommendedName>
</protein>
<dbReference type="InterPro" id="IPR033896">
    <property type="entry name" value="MEF2-like_N"/>
</dbReference>
<evidence type="ECO:0000256" key="7">
    <source>
        <dbReference type="SAM" id="MobiDB-lite"/>
    </source>
</evidence>
<keyword evidence="6" id="KW-0539">Nucleus</keyword>
<dbReference type="GO" id="GO:0046983">
    <property type="term" value="F:protein dimerization activity"/>
    <property type="evidence" value="ECO:0007669"/>
    <property type="project" value="InterPro"/>
</dbReference>
<evidence type="ECO:0000256" key="3">
    <source>
        <dbReference type="ARBA" id="ARBA00023125"/>
    </source>
</evidence>
<dbReference type="CDD" id="cd00265">
    <property type="entry name" value="MADS_MEF2_like"/>
    <property type="match status" value="1"/>
</dbReference>
<reference evidence="9" key="3">
    <citation type="submission" date="2025-08" db="UniProtKB">
        <authorList>
            <consortium name="Ensembl"/>
        </authorList>
    </citation>
    <scope>IDENTIFICATION</scope>
</reference>
<feature type="region of interest" description="Disordered" evidence="7">
    <location>
        <begin position="162"/>
        <end position="201"/>
    </location>
</feature>
<organism evidence="9 10">
    <name type="scientific">Esox lucius</name>
    <name type="common">Northern pike</name>
    <dbReference type="NCBI Taxonomy" id="8010"/>
    <lineage>
        <taxon>Eukaryota</taxon>
        <taxon>Metazoa</taxon>
        <taxon>Chordata</taxon>
        <taxon>Craniata</taxon>
        <taxon>Vertebrata</taxon>
        <taxon>Euteleostomi</taxon>
        <taxon>Actinopterygii</taxon>
        <taxon>Neopterygii</taxon>
        <taxon>Teleostei</taxon>
        <taxon>Protacanthopterygii</taxon>
        <taxon>Esociformes</taxon>
        <taxon>Esocidae</taxon>
        <taxon>Esox</taxon>
    </lineage>
</organism>
<dbReference type="GeneTree" id="ENSGT00940000157492"/>
<dbReference type="Bgee" id="ENSELUG00000016439">
    <property type="expression patterns" value="Expressed in heart and 14 other cell types or tissues"/>
</dbReference>
<reference evidence="9" key="4">
    <citation type="submission" date="2025-09" db="UniProtKB">
        <authorList>
            <consortium name="Ensembl"/>
        </authorList>
    </citation>
    <scope>IDENTIFICATION</scope>
</reference>
<dbReference type="InterPro" id="IPR036879">
    <property type="entry name" value="TF_MADSbox_sf"/>
</dbReference>
<evidence type="ECO:0000256" key="6">
    <source>
        <dbReference type="ARBA" id="ARBA00023242"/>
    </source>
</evidence>
<evidence type="ECO:0000256" key="2">
    <source>
        <dbReference type="ARBA" id="ARBA00023015"/>
    </source>
</evidence>
<evidence type="ECO:0000256" key="1">
    <source>
        <dbReference type="ARBA" id="ARBA00004123"/>
    </source>
</evidence>
<dbReference type="Gene3D" id="3.40.1810.10">
    <property type="entry name" value="Transcription factor, MADS-box"/>
    <property type="match status" value="1"/>
</dbReference>
<reference evidence="10" key="1">
    <citation type="journal article" date="2014" name="PLoS ONE">
        <title>The genome and linkage map of the northern pike (Esox lucius): conserved synteny revealed between the salmonid sister group and the Neoteleostei.</title>
        <authorList>
            <person name="Rondeau E.B."/>
            <person name="Minkley D.R."/>
            <person name="Leong J.S."/>
            <person name="Messmer A.M."/>
            <person name="Jantzen J.R."/>
            <person name="von Schalburg K.R."/>
            <person name="Lemon C."/>
            <person name="Bird N.H."/>
            <person name="Koop B.F."/>
        </authorList>
    </citation>
    <scope>NUCLEOTIDE SEQUENCE</scope>
</reference>
<dbReference type="PANTHER" id="PTHR48019">
    <property type="entry name" value="SERUM RESPONSE FACTOR HOMOLOG"/>
    <property type="match status" value="1"/>
</dbReference>
<feature type="compositionally biased region" description="Low complexity" evidence="7">
    <location>
        <begin position="349"/>
        <end position="361"/>
    </location>
</feature>
<dbReference type="InterPro" id="IPR002100">
    <property type="entry name" value="TF_MADSbox"/>
</dbReference>
<evidence type="ECO:0000259" key="8">
    <source>
        <dbReference type="PROSITE" id="PS50066"/>
    </source>
</evidence>
<dbReference type="SMART" id="SM00432">
    <property type="entry name" value="MADS"/>
    <property type="match status" value="1"/>
</dbReference>
<dbReference type="GO" id="GO:0045944">
    <property type="term" value="P:positive regulation of transcription by RNA polymerase II"/>
    <property type="evidence" value="ECO:0007669"/>
    <property type="project" value="InterPro"/>
</dbReference>
<sequence length="403" mass="43532">WVDIKSQMFRIEHNLQLVTFTKRKFGLMKKAYELSVLCDCEIALIIFNSTNKLFQYASTDMDKVLLKYTEYNEPHESRTNSDIVEGVPPSNYEMPVSIPVSNQNSLIYSHPGGSLGNHNLLPLAHHMQRNSMSPGVTHRPPSAGNTQIRGLMGSDLTTGVGTSAGNGYGSHHRNSPGLLVSPGSMNKSMQAKSPPPMNLGMNNRKPDLRVLIPPGAKNNMPSIVSPSIPCYLQNQRINNSQSAQSLATPVVSVATPTLPGQGMGGYPSAISTSYGTEYSLSSADLSSLSGFNSGSSLHLGSMSGWQQQHLQNMQHSALSQLGDRTGSTPGGYGIPQQQNASSRQDSGRSPVDSLSSCSSSHEGSDRDEHRNEFHSPLGLSRPALDERESPSVKRVRLSEGWAT</sequence>
<comment type="subcellular location">
    <subcellularLocation>
        <location evidence="1">Nucleus</location>
    </subcellularLocation>
</comment>
<feature type="region of interest" description="Disordered" evidence="7">
    <location>
        <begin position="320"/>
        <end position="403"/>
    </location>
</feature>
<dbReference type="PRINTS" id="PR00404">
    <property type="entry name" value="MADSDOMAIN"/>
</dbReference>
<evidence type="ECO:0000313" key="9">
    <source>
        <dbReference type="Ensembl" id="ENSELUP00000036935.2"/>
    </source>
</evidence>
<keyword evidence="10" id="KW-1185">Reference proteome</keyword>
<dbReference type="GO" id="GO:0005634">
    <property type="term" value="C:nucleus"/>
    <property type="evidence" value="ECO:0007669"/>
    <property type="project" value="UniProtKB-SubCell"/>
</dbReference>
<accession>A0A3P9A886</accession>
<evidence type="ECO:0000256" key="5">
    <source>
        <dbReference type="ARBA" id="ARBA00023163"/>
    </source>
</evidence>
<evidence type="ECO:0000256" key="4">
    <source>
        <dbReference type="ARBA" id="ARBA00023159"/>
    </source>
</evidence>
<feature type="compositionally biased region" description="Polar residues" evidence="7">
    <location>
        <begin position="335"/>
        <end position="344"/>
    </location>
</feature>
<reference evidence="9" key="2">
    <citation type="submission" date="2020-02" db="EMBL/GenBank/DDBJ databases">
        <title>Esox lucius (northern pike) genome, fEsoLuc1, primary haplotype.</title>
        <authorList>
            <person name="Myers G."/>
            <person name="Karagic N."/>
            <person name="Meyer A."/>
            <person name="Pippel M."/>
            <person name="Reichard M."/>
            <person name="Winkler S."/>
            <person name="Tracey A."/>
            <person name="Sims Y."/>
            <person name="Howe K."/>
            <person name="Rhie A."/>
            <person name="Formenti G."/>
            <person name="Durbin R."/>
            <person name="Fedrigo O."/>
            <person name="Jarvis E.D."/>
        </authorList>
    </citation>
    <scope>NUCLEOTIDE SEQUENCE [LARGE SCALE GENOMIC DNA]</scope>
</reference>
<keyword evidence="4" id="KW-0010">Activator</keyword>
<feature type="compositionally biased region" description="Basic and acidic residues" evidence="7">
    <location>
        <begin position="362"/>
        <end position="373"/>
    </location>
</feature>
<evidence type="ECO:0000313" key="10">
    <source>
        <dbReference type="Proteomes" id="UP000265140"/>
    </source>
</evidence>
<dbReference type="Proteomes" id="UP000265140">
    <property type="component" value="Chromosome 13"/>
</dbReference>
<dbReference type="Pfam" id="PF00319">
    <property type="entry name" value="SRF-TF"/>
    <property type="match status" value="1"/>
</dbReference>
<dbReference type="FunFam" id="3.40.1810.10:FF:000001">
    <property type="entry name" value="Myocyte-specific enhancer factor 2A homolog"/>
    <property type="match status" value="1"/>
</dbReference>
<feature type="domain" description="MADS-box" evidence="8">
    <location>
        <begin position="18"/>
        <end position="60"/>
    </location>
</feature>
<dbReference type="PROSITE" id="PS50066">
    <property type="entry name" value="MADS_BOX_2"/>
    <property type="match status" value="1"/>
</dbReference>
<dbReference type="SUPFAM" id="SSF55455">
    <property type="entry name" value="SRF-like"/>
    <property type="match status" value="1"/>
</dbReference>